<feature type="signal peptide" evidence="1">
    <location>
        <begin position="1"/>
        <end position="18"/>
    </location>
</feature>
<dbReference type="InterPro" id="IPR052559">
    <property type="entry name" value="V-haloperoxidase"/>
</dbReference>
<gene>
    <name evidence="3" type="ORF">ACFS7Z_19080</name>
</gene>
<sequence>MKKPFNLLLACFCLLYLASCDKDVVETNAGYQALQPAQTDADAGTWTPLIVSSAADFSVPAPEPAASAAYQQELKELKALTANLTADQVRVIDYWKVGSVLRWNEIMRELVAKHNLPPYQNPDNTYPVPSAANPFAYPVFPFSNPPYAARAYAYVSAAQYDALVMAHHFKNEYKRAAPYQVDASIKTAVPKSDLAAYPSEDAVVAGASLEMMKLLFPADIAYLTKMAEEEKNYRLWSGANVRSDVAAGDSLGRWIARKVIQRAKSDGMGASVGTPELWTKLEDDCNARGETPWMSLETPKRPPMLPFFGNVKPLLFDREDVPALRPGPPPSATSEQMRKELDEVLSYTLHPTRERMRIVNFWADGVGTSTPPGHWNAIATEEFVKKQYSEVRWARNYALLNVALMDAAILCWNTKFYYFNARPCQLDPKIKTLTGVPNFPAYVSGHSTFSGAAAAVLGHLVPERANAFQAMAQEASDSRLYGGIHYRADCEEGLKAGKRVGDYAIARARTDGAD</sequence>
<dbReference type="InterPro" id="IPR000326">
    <property type="entry name" value="PAP2/HPO"/>
</dbReference>
<evidence type="ECO:0000256" key="1">
    <source>
        <dbReference type="SAM" id="SignalP"/>
    </source>
</evidence>
<evidence type="ECO:0000259" key="2">
    <source>
        <dbReference type="Pfam" id="PF01569"/>
    </source>
</evidence>
<dbReference type="SUPFAM" id="SSF48317">
    <property type="entry name" value="Acid phosphatase/Vanadium-dependent haloperoxidase"/>
    <property type="match status" value="2"/>
</dbReference>
<dbReference type="PANTHER" id="PTHR34599:SF1">
    <property type="entry name" value="PHOSPHATIDIC ACID PHOSPHATASE TYPE 2_HALOPEROXIDASE DOMAIN-CONTAINING PROTEIN"/>
    <property type="match status" value="1"/>
</dbReference>
<protein>
    <submittedName>
        <fullName evidence="3">Phosphatase PAP2 family protein</fullName>
    </submittedName>
</protein>
<dbReference type="PANTHER" id="PTHR34599">
    <property type="entry name" value="PEROXIDASE-RELATED"/>
    <property type="match status" value="1"/>
</dbReference>
<feature type="domain" description="Phosphatidic acid phosphatase type 2/haloperoxidase" evidence="2">
    <location>
        <begin position="399"/>
        <end position="495"/>
    </location>
</feature>
<dbReference type="EMBL" id="JBHUOX010000017">
    <property type="protein sequence ID" value="MFD3002484.1"/>
    <property type="molecule type" value="Genomic_DNA"/>
</dbReference>
<dbReference type="RefSeq" id="WP_377487975.1">
    <property type="nucleotide sequence ID" value="NZ_JBHUOX010000017.1"/>
</dbReference>
<dbReference type="InterPro" id="IPR036938">
    <property type="entry name" value="PAP2/HPO_sf"/>
</dbReference>
<accession>A0ABW6BZP6</accession>
<proteinExistence type="predicted"/>
<keyword evidence="1" id="KW-0732">Signal</keyword>
<organism evidence="3 4">
    <name type="scientific">Pontibacter toksunensis</name>
    <dbReference type="NCBI Taxonomy" id="1332631"/>
    <lineage>
        <taxon>Bacteria</taxon>
        <taxon>Pseudomonadati</taxon>
        <taxon>Bacteroidota</taxon>
        <taxon>Cytophagia</taxon>
        <taxon>Cytophagales</taxon>
        <taxon>Hymenobacteraceae</taxon>
        <taxon>Pontibacter</taxon>
    </lineage>
</organism>
<comment type="caution">
    <text evidence="3">The sequence shown here is derived from an EMBL/GenBank/DDBJ whole genome shotgun (WGS) entry which is preliminary data.</text>
</comment>
<evidence type="ECO:0000313" key="3">
    <source>
        <dbReference type="EMBL" id="MFD3002484.1"/>
    </source>
</evidence>
<dbReference type="CDD" id="cd03398">
    <property type="entry name" value="PAP2_haloperoxidase"/>
    <property type="match status" value="1"/>
</dbReference>
<dbReference type="Proteomes" id="UP001597641">
    <property type="component" value="Unassembled WGS sequence"/>
</dbReference>
<name>A0ABW6BZP6_9BACT</name>
<keyword evidence="4" id="KW-1185">Reference proteome</keyword>
<dbReference type="Gene3D" id="1.10.606.20">
    <property type="match status" value="2"/>
</dbReference>
<dbReference type="Pfam" id="PF01569">
    <property type="entry name" value="PAP2"/>
    <property type="match status" value="1"/>
</dbReference>
<evidence type="ECO:0000313" key="4">
    <source>
        <dbReference type="Proteomes" id="UP001597641"/>
    </source>
</evidence>
<feature type="chain" id="PRO_5045104927" evidence="1">
    <location>
        <begin position="19"/>
        <end position="514"/>
    </location>
</feature>
<reference evidence="4" key="1">
    <citation type="journal article" date="2019" name="Int. J. Syst. Evol. Microbiol.">
        <title>The Global Catalogue of Microorganisms (GCM) 10K type strain sequencing project: providing services to taxonomists for standard genome sequencing and annotation.</title>
        <authorList>
            <consortium name="The Broad Institute Genomics Platform"/>
            <consortium name="The Broad Institute Genome Sequencing Center for Infectious Disease"/>
            <person name="Wu L."/>
            <person name="Ma J."/>
        </authorList>
    </citation>
    <scope>NUCLEOTIDE SEQUENCE [LARGE SCALE GENOMIC DNA]</scope>
    <source>
        <strain evidence="4">KCTC 23984</strain>
    </source>
</reference>